<dbReference type="AlphaFoldDB" id="A0A8X7Y1L2"/>
<organism evidence="2 3">
    <name type="scientific">Populus tomentosa</name>
    <name type="common">Chinese white poplar</name>
    <dbReference type="NCBI Taxonomy" id="118781"/>
    <lineage>
        <taxon>Eukaryota</taxon>
        <taxon>Viridiplantae</taxon>
        <taxon>Streptophyta</taxon>
        <taxon>Embryophyta</taxon>
        <taxon>Tracheophyta</taxon>
        <taxon>Spermatophyta</taxon>
        <taxon>Magnoliopsida</taxon>
        <taxon>eudicotyledons</taxon>
        <taxon>Gunneridae</taxon>
        <taxon>Pentapetalae</taxon>
        <taxon>rosids</taxon>
        <taxon>fabids</taxon>
        <taxon>Malpighiales</taxon>
        <taxon>Salicaceae</taxon>
        <taxon>Saliceae</taxon>
        <taxon>Populus</taxon>
    </lineage>
</organism>
<comment type="caution">
    <text evidence="2">The sequence shown here is derived from an EMBL/GenBank/DDBJ whole genome shotgun (WGS) entry which is preliminary data.</text>
</comment>
<evidence type="ECO:0000313" key="2">
    <source>
        <dbReference type="EMBL" id="KAG6742379.1"/>
    </source>
</evidence>
<sequence length="188" mass="22263">MTLKTYNRTEKRSRRRSEERSNRTKNEDLICLARIERSRRRTKQLTIDLCEKVSSSYFCVSSLAAIQVHTSGFFNRFRRRRNLSPQVCFSNPIAATVSVFSSSIQFVSVDLLFDHLFDAKYNCYIIIQPLHGFFFQGSLKQIYFIVEVPINRTGFRNLAIAHTKITTHNLWFYYYVIVRYLKQPHGER</sequence>
<evidence type="ECO:0000256" key="1">
    <source>
        <dbReference type="SAM" id="MobiDB-lite"/>
    </source>
</evidence>
<name>A0A8X7Y1L2_POPTO</name>
<protein>
    <submittedName>
        <fullName evidence="2">Uncharacterized protein</fullName>
    </submittedName>
</protein>
<reference evidence="2" key="1">
    <citation type="journal article" date="2020" name="bioRxiv">
        <title>Hybrid origin of Populus tomentosa Carr. identified through genome sequencing and phylogenomic analysis.</title>
        <authorList>
            <person name="An X."/>
            <person name="Gao K."/>
            <person name="Chen Z."/>
            <person name="Li J."/>
            <person name="Yang X."/>
            <person name="Yang X."/>
            <person name="Zhou J."/>
            <person name="Guo T."/>
            <person name="Zhao T."/>
            <person name="Huang S."/>
            <person name="Miao D."/>
            <person name="Khan W.U."/>
            <person name="Rao P."/>
            <person name="Ye M."/>
            <person name="Lei B."/>
            <person name="Liao W."/>
            <person name="Wang J."/>
            <person name="Ji L."/>
            <person name="Li Y."/>
            <person name="Guo B."/>
            <person name="Mustafa N.S."/>
            <person name="Li S."/>
            <person name="Yun Q."/>
            <person name="Keller S.R."/>
            <person name="Mao J."/>
            <person name="Zhang R."/>
            <person name="Strauss S.H."/>
        </authorList>
    </citation>
    <scope>NUCLEOTIDE SEQUENCE</scope>
    <source>
        <strain evidence="2">GM15</strain>
        <tissue evidence="2">Leaf</tissue>
    </source>
</reference>
<keyword evidence="3" id="KW-1185">Reference proteome</keyword>
<proteinExistence type="predicted"/>
<accession>A0A8X7Y1L2</accession>
<gene>
    <name evidence="2" type="ORF">POTOM_053250</name>
</gene>
<feature type="region of interest" description="Disordered" evidence="1">
    <location>
        <begin position="1"/>
        <end position="21"/>
    </location>
</feature>
<dbReference type="EMBL" id="JAAWWB010000033">
    <property type="protein sequence ID" value="KAG6742379.1"/>
    <property type="molecule type" value="Genomic_DNA"/>
</dbReference>
<evidence type="ECO:0000313" key="3">
    <source>
        <dbReference type="Proteomes" id="UP000886885"/>
    </source>
</evidence>
<dbReference type="Proteomes" id="UP000886885">
    <property type="component" value="Chromosome 17A"/>
</dbReference>